<reference evidence="5" key="1">
    <citation type="journal article" date="2020" name="bioRxiv">
        <title>A rank-normalized archaeal taxonomy based on genome phylogeny resolves widespread incomplete and uneven classifications.</title>
        <authorList>
            <person name="Rinke C."/>
            <person name="Chuvochina M."/>
            <person name="Mussig A.J."/>
            <person name="Chaumeil P.-A."/>
            <person name="Waite D.W."/>
            <person name="Whitman W.B."/>
            <person name="Parks D.H."/>
            <person name="Hugenholtz P."/>
        </authorList>
    </citation>
    <scope>NUCLEOTIDE SEQUENCE [LARGE SCALE GENOMIC DNA]</scope>
</reference>
<dbReference type="Gene3D" id="3.10.310.30">
    <property type="match status" value="1"/>
</dbReference>
<dbReference type="Pfam" id="PF01368">
    <property type="entry name" value="DHH"/>
    <property type="match status" value="1"/>
</dbReference>
<evidence type="ECO:0000313" key="4">
    <source>
        <dbReference type="EMBL" id="HIH09858.1"/>
    </source>
</evidence>
<accession>A0A7J4IWN3</accession>
<dbReference type="InterPro" id="IPR051673">
    <property type="entry name" value="SSDNA_exonuclease_RecJ"/>
</dbReference>
<evidence type="ECO:0000259" key="3">
    <source>
        <dbReference type="Pfam" id="PF21763"/>
    </source>
</evidence>
<dbReference type="InterPro" id="IPR003156">
    <property type="entry name" value="DHHA1_dom"/>
</dbReference>
<dbReference type="InterPro" id="IPR038763">
    <property type="entry name" value="DHH_sf"/>
</dbReference>
<dbReference type="GO" id="GO:0003676">
    <property type="term" value="F:nucleic acid binding"/>
    <property type="evidence" value="ECO:0007669"/>
    <property type="project" value="InterPro"/>
</dbReference>
<dbReference type="InterPro" id="IPR001667">
    <property type="entry name" value="DDH_dom"/>
</dbReference>
<name>A0A7J4IWN3_9ARCH</name>
<dbReference type="SUPFAM" id="SSF64182">
    <property type="entry name" value="DHH phosphoesterases"/>
    <property type="match status" value="1"/>
</dbReference>
<evidence type="ECO:0000259" key="2">
    <source>
        <dbReference type="Pfam" id="PF02272"/>
    </source>
</evidence>
<dbReference type="PANTHER" id="PTHR30255">
    <property type="entry name" value="SINGLE-STRANDED-DNA-SPECIFIC EXONUCLEASE RECJ"/>
    <property type="match status" value="1"/>
</dbReference>
<dbReference type="EMBL" id="DUGC01000065">
    <property type="protein sequence ID" value="HIH09858.1"/>
    <property type="molecule type" value="Genomic_DNA"/>
</dbReference>
<dbReference type="Proteomes" id="UP000565078">
    <property type="component" value="Unassembled WGS sequence"/>
</dbReference>
<dbReference type="Gene3D" id="3.90.1640.30">
    <property type="match status" value="1"/>
</dbReference>
<dbReference type="Pfam" id="PF02272">
    <property type="entry name" value="DHHA1"/>
    <property type="match status" value="1"/>
</dbReference>
<dbReference type="InterPro" id="IPR048515">
    <property type="entry name" value="DHH_CID"/>
</dbReference>
<gene>
    <name evidence="4" type="ORF">HA254_04265</name>
</gene>
<protein>
    <submittedName>
        <fullName evidence="4">DHH family phosphoesterase</fullName>
    </submittedName>
</protein>
<feature type="domain" description="DDH" evidence="1">
    <location>
        <begin position="20"/>
        <end position="146"/>
    </location>
</feature>
<dbReference type="PANTHER" id="PTHR30255:SF3">
    <property type="entry name" value="SINGLE-STRANDED-DNA-SPECIFIC EXONUCLEASE RECJ"/>
    <property type="match status" value="1"/>
</dbReference>
<comment type="caution">
    <text evidence="4">The sequence shown here is derived from an EMBL/GenBank/DDBJ whole genome shotgun (WGS) entry which is preliminary data.</text>
</comment>
<organism evidence="4 5">
    <name type="scientific">Candidatus Iainarchaeum sp</name>
    <dbReference type="NCBI Taxonomy" id="3101447"/>
    <lineage>
        <taxon>Archaea</taxon>
        <taxon>Candidatus Iainarchaeota</taxon>
        <taxon>Candidatus Iainarchaeia</taxon>
        <taxon>Candidatus Iainarchaeales</taxon>
        <taxon>Candidatus Iainarchaeaceae</taxon>
        <taxon>Candidatus Iainarchaeum</taxon>
    </lineage>
</organism>
<dbReference type="GO" id="GO:0004527">
    <property type="term" value="F:exonuclease activity"/>
    <property type="evidence" value="ECO:0007669"/>
    <property type="project" value="UniProtKB-KW"/>
</dbReference>
<evidence type="ECO:0000259" key="1">
    <source>
        <dbReference type="Pfam" id="PF01368"/>
    </source>
</evidence>
<proteinExistence type="predicted"/>
<feature type="domain" description="DHHA1" evidence="2">
    <location>
        <begin position="357"/>
        <end position="457"/>
    </location>
</feature>
<sequence>MEWKSKLSGLARRIKALDDFVVVHHYDADGCSAGAIMCKALQRAGKRVGRKWVKQLYRETIAQIRGMGTNFVFVDFGSGQLAYLKEEFGERLFVFDHHQKTDVVHENQFSPFDYGINGGTEISASGIAFLFALEMDRKNIDLAPLALVGAVGDVQDFSGKLIGLNSQIVEMGSKSGYVKVENGLRLYGRVTRPLVQFLMYSTSPMLPELTANEGNCVKFYRELGIELKKGEQWRNYNDLSLDERKALSTALILRLNSFNVPEWKIQELFGEVYTFPHENQKSPCSEAKEFSTLCNACGRHGMADVAIEVCMGDREEKYFEALDLMAEHRRQLRQGIEHVTKNGVMEEEHYYWFDAGQEIKESIVGIVAGMLYGSALIETNKPIIAIARNEDGTLKISGRATKELLEKGINLGMAFREVCADIGDGSEGGGHSVAAGLKLNADKIEVFRQKLNEKIAEQIAKRNGIRGH</sequence>
<dbReference type="Pfam" id="PF21763">
    <property type="entry name" value="DHH_CID"/>
    <property type="match status" value="1"/>
</dbReference>
<dbReference type="AlphaFoldDB" id="A0A7J4IWN3"/>
<feature type="domain" description="DHH-CID" evidence="3">
    <location>
        <begin position="186"/>
        <end position="268"/>
    </location>
</feature>
<evidence type="ECO:0000313" key="5">
    <source>
        <dbReference type="Proteomes" id="UP000565078"/>
    </source>
</evidence>